<keyword evidence="2" id="KW-0560">Oxidoreductase</keyword>
<evidence type="ECO:0000313" key="6">
    <source>
        <dbReference type="Proteomes" id="UP000033428"/>
    </source>
</evidence>
<protein>
    <submittedName>
        <fullName evidence="5">Inosine 5'-monophosphate dehydrogenase</fullName>
    </submittedName>
</protein>
<dbReference type="SMART" id="SM01240">
    <property type="entry name" value="IMPDH"/>
    <property type="match status" value="1"/>
</dbReference>
<comment type="caution">
    <text evidence="5">The sequence shown here is derived from an EMBL/GenBank/DDBJ whole genome shotgun (WGS) entry which is preliminary data.</text>
</comment>
<proteinExistence type="inferred from homology"/>
<sequence length="386" mass="41205">MGMWIGMGRKARRSYGFDEIALVPGELTINPNDVDTSCEIGGVKFNIPIMASSMDGVVDVNFAIAMGKLGGVAVLHLEGISTRYENPEEAVKRIISCEAKDATKIIQEVYSKPIKTELISKRVSQIKAAKVPVVVSCNPQVASTFGPIAREAGCDIFIVQSTVISVRHESSEYKPLDLYKFCKDMQIPVLYGNSVDYNVALAVMDTGCQGIFVGIGPGTACTSRGVLGIGVPQITATCDTAAARDFYYKKTGRYVPVITDGGMATGGDICKAFASGADAVMLGNAFARCKEAPGKGYHWGMAMPHPSLPRGTRIQVGTTGTLEEVLFGPAQTDDGTQNLMGALATSMGNLGAHNIREMQLVRMIIAPSIQTEGKVYQSAQRVGMRK</sequence>
<organism evidence="5 6">
    <name type="scientific">Candidatus Omnitrophus magneticus</name>
    <dbReference type="NCBI Taxonomy" id="1609969"/>
    <lineage>
        <taxon>Bacteria</taxon>
        <taxon>Pseudomonadati</taxon>
        <taxon>Candidatus Omnitrophota</taxon>
        <taxon>Candidatus Omnitrophus</taxon>
    </lineage>
</organism>
<dbReference type="PATRIC" id="fig|1609969.3.peg.1505"/>
<dbReference type="PANTHER" id="PTHR11911:SF85">
    <property type="entry name" value="INOSINE-5'-MONOPHOSPHATE DEHYDROGENASE"/>
    <property type="match status" value="1"/>
</dbReference>
<dbReference type="Pfam" id="PF00478">
    <property type="entry name" value="IMPDH"/>
    <property type="match status" value="1"/>
</dbReference>
<dbReference type="GO" id="GO:0006183">
    <property type="term" value="P:GTP biosynthetic process"/>
    <property type="evidence" value="ECO:0007669"/>
    <property type="project" value="TreeGrafter"/>
</dbReference>
<evidence type="ECO:0000259" key="4">
    <source>
        <dbReference type="Pfam" id="PF00478"/>
    </source>
</evidence>
<accession>A0A0F0CRX2</accession>
<name>A0A0F0CRX2_9BACT</name>
<dbReference type="InterPro" id="IPR005992">
    <property type="entry name" value="IMP_DH-rel2"/>
</dbReference>
<dbReference type="Gene3D" id="3.20.20.70">
    <property type="entry name" value="Aldolase class I"/>
    <property type="match status" value="1"/>
</dbReference>
<dbReference type="SUPFAM" id="SSF51412">
    <property type="entry name" value="Inosine monophosphate dehydrogenase (IMPDH)"/>
    <property type="match status" value="1"/>
</dbReference>
<dbReference type="PANTHER" id="PTHR11911">
    <property type="entry name" value="INOSINE-5-MONOPHOSPHATE DEHYDROGENASE RELATED"/>
    <property type="match status" value="1"/>
</dbReference>
<dbReference type="EMBL" id="JYNY01000277">
    <property type="protein sequence ID" value="KJJ84734.1"/>
    <property type="molecule type" value="Genomic_DNA"/>
</dbReference>
<dbReference type="CDD" id="cd00381">
    <property type="entry name" value="IMPDH"/>
    <property type="match status" value="1"/>
</dbReference>
<evidence type="ECO:0000313" key="5">
    <source>
        <dbReference type="EMBL" id="KJJ84734.1"/>
    </source>
</evidence>
<dbReference type="NCBIfam" id="TIGR01304">
    <property type="entry name" value="IMP_DH_rel_2"/>
    <property type="match status" value="1"/>
</dbReference>
<gene>
    <name evidence="5" type="ORF">OMAG_001409</name>
</gene>
<dbReference type="Proteomes" id="UP000033428">
    <property type="component" value="Unassembled WGS sequence"/>
</dbReference>
<keyword evidence="6" id="KW-1185">Reference proteome</keyword>
<dbReference type="InterPro" id="IPR005990">
    <property type="entry name" value="IMP_DH"/>
</dbReference>
<dbReference type="InterPro" id="IPR013785">
    <property type="entry name" value="Aldolase_TIM"/>
</dbReference>
<dbReference type="AlphaFoldDB" id="A0A0F0CRX2"/>
<evidence type="ECO:0000256" key="2">
    <source>
        <dbReference type="ARBA" id="ARBA00023002"/>
    </source>
</evidence>
<evidence type="ECO:0000256" key="3">
    <source>
        <dbReference type="ARBA" id="ARBA00023027"/>
    </source>
</evidence>
<keyword evidence="3" id="KW-0520">NAD</keyword>
<reference evidence="5 6" key="1">
    <citation type="submission" date="2015-02" db="EMBL/GenBank/DDBJ databases">
        <title>Single-cell genomics of uncultivated deep-branching MTB reveals a conserved set of magnetosome genes.</title>
        <authorList>
            <person name="Kolinko S."/>
            <person name="Richter M."/>
            <person name="Glockner F.O."/>
            <person name="Brachmann A."/>
            <person name="Schuler D."/>
        </authorList>
    </citation>
    <scope>NUCLEOTIDE SEQUENCE [LARGE SCALE GENOMIC DNA]</scope>
    <source>
        <strain evidence="5">SKK-01</strain>
    </source>
</reference>
<dbReference type="GO" id="GO:0003938">
    <property type="term" value="F:IMP dehydrogenase activity"/>
    <property type="evidence" value="ECO:0007669"/>
    <property type="project" value="InterPro"/>
</dbReference>
<comment type="similarity">
    <text evidence="1">Belongs to the IMPDH/GMPR family.</text>
</comment>
<feature type="domain" description="IMP dehydrogenase/GMP reductase" evidence="4">
    <location>
        <begin position="15"/>
        <end position="296"/>
    </location>
</feature>
<dbReference type="InterPro" id="IPR001093">
    <property type="entry name" value="IMP_DH_GMPRt"/>
</dbReference>
<evidence type="ECO:0000256" key="1">
    <source>
        <dbReference type="ARBA" id="ARBA00005502"/>
    </source>
</evidence>